<feature type="signal peptide" evidence="2">
    <location>
        <begin position="1"/>
        <end position="22"/>
    </location>
</feature>
<dbReference type="InterPro" id="IPR046357">
    <property type="entry name" value="PPIase_dom_sf"/>
</dbReference>
<dbReference type="Gene3D" id="3.10.50.40">
    <property type="match status" value="1"/>
</dbReference>
<dbReference type="OrthoDB" id="40725at2759"/>
<dbReference type="PROSITE" id="PS50198">
    <property type="entry name" value="PPIC_PPIASE_2"/>
    <property type="match status" value="1"/>
</dbReference>
<dbReference type="EMBL" id="BDSP01000193">
    <property type="protein sequence ID" value="GAX22962.1"/>
    <property type="molecule type" value="Genomic_DNA"/>
</dbReference>
<keyword evidence="3" id="KW-1133">Transmembrane helix</keyword>
<feature type="chain" id="PRO_5011828738" description="Peptidyl-prolyl cis-trans isomerase" evidence="2">
    <location>
        <begin position="23"/>
        <end position="181"/>
    </location>
</feature>
<keyword evidence="3" id="KW-0472">Membrane</keyword>
<proteinExistence type="predicted"/>
<keyword evidence="1 2" id="KW-0697">Rotamase</keyword>
<keyword evidence="2" id="KW-0732">Signal</keyword>
<protein>
    <recommendedName>
        <fullName evidence="2">Peptidyl-prolyl cis-trans isomerase</fullName>
        <ecNumber evidence="2">5.2.1.8</ecNumber>
    </recommendedName>
</protein>
<keyword evidence="6" id="KW-1185">Reference proteome</keyword>
<comment type="caution">
    <text evidence="5">The sequence shown here is derived from an EMBL/GenBank/DDBJ whole genome shotgun (WGS) entry which is preliminary data.</text>
</comment>
<evidence type="ECO:0000313" key="6">
    <source>
        <dbReference type="Proteomes" id="UP000198406"/>
    </source>
</evidence>
<accession>A0A1Z5K9X3</accession>
<dbReference type="InterPro" id="IPR000297">
    <property type="entry name" value="PPIase_PpiC"/>
</dbReference>
<keyword evidence="1 2" id="KW-0413">Isomerase</keyword>
<evidence type="ECO:0000256" key="2">
    <source>
        <dbReference type="RuleBase" id="RU363014"/>
    </source>
</evidence>
<name>A0A1Z5K9X3_FISSO</name>
<evidence type="ECO:0000256" key="3">
    <source>
        <dbReference type="SAM" id="Phobius"/>
    </source>
</evidence>
<dbReference type="AlphaFoldDB" id="A0A1Z5K9X3"/>
<gene>
    <name evidence="5" type="ORF">FisN_15Hh143</name>
</gene>
<reference evidence="5 6" key="1">
    <citation type="journal article" date="2015" name="Plant Cell">
        <title>Oil accumulation by the oleaginous diatom Fistulifera solaris as revealed by the genome and transcriptome.</title>
        <authorList>
            <person name="Tanaka T."/>
            <person name="Maeda Y."/>
            <person name="Veluchamy A."/>
            <person name="Tanaka M."/>
            <person name="Abida H."/>
            <person name="Marechal E."/>
            <person name="Bowler C."/>
            <person name="Muto M."/>
            <person name="Sunaga Y."/>
            <person name="Tanaka M."/>
            <person name="Yoshino T."/>
            <person name="Taniguchi T."/>
            <person name="Fukuda Y."/>
            <person name="Nemoto M."/>
            <person name="Matsumoto M."/>
            <person name="Wong P.S."/>
            <person name="Aburatani S."/>
            <person name="Fujibuchi W."/>
        </authorList>
    </citation>
    <scope>NUCLEOTIDE SEQUENCE [LARGE SCALE GENOMIC DNA]</scope>
    <source>
        <strain evidence="5 6">JPCC DA0580</strain>
    </source>
</reference>
<sequence>MLSKKTLRFFVVSTLCCVLIMAQETAKEARKLKRPWYTRYLVIGNTTLPFTPVTLALIFVSVFYLAFVFYSKPVYVVASHILLEHKDPEAEQKLEEWKQKIGGDAHAFAKYARAHSVCPSKIHGGNLGKFKPQNMTPRFDAICFDPNTPVEQAVGPVQTPFGWHLIYIHERQMEEQKKKRS</sequence>
<dbReference type="EC" id="5.2.1.8" evidence="2"/>
<dbReference type="InterPro" id="IPR052204">
    <property type="entry name" value="PpiC/parvulin_rotamase"/>
</dbReference>
<evidence type="ECO:0000313" key="5">
    <source>
        <dbReference type="EMBL" id="GAX22962.1"/>
    </source>
</evidence>
<dbReference type="GO" id="GO:0003755">
    <property type="term" value="F:peptidyl-prolyl cis-trans isomerase activity"/>
    <property type="evidence" value="ECO:0007669"/>
    <property type="project" value="UniProtKB-UniRule"/>
</dbReference>
<comment type="catalytic activity">
    <reaction evidence="2">
        <text>[protein]-peptidylproline (omega=180) = [protein]-peptidylproline (omega=0)</text>
        <dbReference type="Rhea" id="RHEA:16237"/>
        <dbReference type="Rhea" id="RHEA-COMP:10747"/>
        <dbReference type="Rhea" id="RHEA-COMP:10748"/>
        <dbReference type="ChEBI" id="CHEBI:83833"/>
        <dbReference type="ChEBI" id="CHEBI:83834"/>
        <dbReference type="EC" id="5.2.1.8"/>
    </reaction>
</comment>
<evidence type="ECO:0000256" key="1">
    <source>
        <dbReference type="PROSITE-ProRule" id="PRU00278"/>
    </source>
</evidence>
<dbReference type="Proteomes" id="UP000198406">
    <property type="component" value="Unassembled WGS sequence"/>
</dbReference>
<dbReference type="PANTHER" id="PTHR43629:SF2">
    <property type="entry name" value="RHODANESE-LIKE_PPIC DOMAIN-CONTAINING PROTEIN 12, CHLOROPLASTIC"/>
    <property type="match status" value="1"/>
</dbReference>
<dbReference type="SUPFAM" id="SSF54534">
    <property type="entry name" value="FKBP-like"/>
    <property type="match status" value="1"/>
</dbReference>
<dbReference type="Pfam" id="PF00639">
    <property type="entry name" value="Rotamase"/>
    <property type="match status" value="1"/>
</dbReference>
<dbReference type="InParanoid" id="A0A1Z5K9X3"/>
<organism evidence="5 6">
    <name type="scientific">Fistulifera solaris</name>
    <name type="common">Oleaginous diatom</name>
    <dbReference type="NCBI Taxonomy" id="1519565"/>
    <lineage>
        <taxon>Eukaryota</taxon>
        <taxon>Sar</taxon>
        <taxon>Stramenopiles</taxon>
        <taxon>Ochrophyta</taxon>
        <taxon>Bacillariophyta</taxon>
        <taxon>Bacillariophyceae</taxon>
        <taxon>Bacillariophycidae</taxon>
        <taxon>Naviculales</taxon>
        <taxon>Naviculaceae</taxon>
        <taxon>Fistulifera</taxon>
    </lineage>
</organism>
<feature type="transmembrane region" description="Helical" evidence="3">
    <location>
        <begin position="50"/>
        <end position="70"/>
    </location>
</feature>
<dbReference type="PANTHER" id="PTHR43629">
    <property type="entry name" value="PEPTIDYL-PROLYL CIS-TRANS ISOMERASE"/>
    <property type="match status" value="1"/>
</dbReference>
<keyword evidence="3" id="KW-0812">Transmembrane</keyword>
<evidence type="ECO:0000259" key="4">
    <source>
        <dbReference type="PROSITE" id="PS50198"/>
    </source>
</evidence>
<feature type="domain" description="PpiC" evidence="4">
    <location>
        <begin position="73"/>
        <end position="170"/>
    </location>
</feature>